<feature type="compositionally biased region" description="Gly residues" evidence="1">
    <location>
        <begin position="166"/>
        <end position="176"/>
    </location>
</feature>
<evidence type="ECO:0000256" key="1">
    <source>
        <dbReference type="SAM" id="MobiDB-lite"/>
    </source>
</evidence>
<evidence type="ECO:0000313" key="3">
    <source>
        <dbReference type="Proteomes" id="UP001346877"/>
    </source>
</evidence>
<reference evidence="2 3" key="1">
    <citation type="submission" date="2022-10" db="EMBL/GenBank/DDBJ databases">
        <title>The complete genomes of actinobacterial strains from the NBC collection.</title>
        <authorList>
            <person name="Joergensen T.S."/>
            <person name="Alvarez Arevalo M."/>
            <person name="Sterndorff E.B."/>
            <person name="Faurdal D."/>
            <person name="Vuksanovic O."/>
            <person name="Mourched A.-S."/>
            <person name="Charusanti P."/>
            <person name="Shaw S."/>
            <person name="Blin K."/>
            <person name="Weber T."/>
        </authorList>
    </citation>
    <scope>NUCLEOTIDE SEQUENCE [LARGE SCALE GENOMIC DNA]</scope>
    <source>
        <strain evidence="2 3">NBC_00396</strain>
    </source>
</reference>
<feature type="compositionally biased region" description="Basic and acidic residues" evidence="1">
    <location>
        <begin position="302"/>
        <end position="313"/>
    </location>
</feature>
<name>A0ABZ1PBK2_9ACTN</name>
<evidence type="ECO:0000313" key="2">
    <source>
        <dbReference type="EMBL" id="WUI81429.1"/>
    </source>
</evidence>
<accession>A0ABZ1PBK2</accession>
<feature type="compositionally biased region" description="Gly residues" evidence="1">
    <location>
        <begin position="207"/>
        <end position="253"/>
    </location>
</feature>
<proteinExistence type="predicted"/>
<dbReference type="RefSeq" id="WP_328368403.1">
    <property type="nucleotide sequence ID" value="NZ_CP107941.1"/>
</dbReference>
<organism evidence="2 3">
    <name type="scientific">Micromonospora zamorensis</name>
    <dbReference type="NCBI Taxonomy" id="709883"/>
    <lineage>
        <taxon>Bacteria</taxon>
        <taxon>Bacillati</taxon>
        <taxon>Actinomycetota</taxon>
        <taxon>Actinomycetes</taxon>
        <taxon>Micromonosporales</taxon>
        <taxon>Micromonosporaceae</taxon>
        <taxon>Micromonospora</taxon>
    </lineage>
</organism>
<dbReference type="EMBL" id="CP107941">
    <property type="protein sequence ID" value="WUI81429.1"/>
    <property type="molecule type" value="Genomic_DNA"/>
</dbReference>
<protein>
    <submittedName>
        <fullName evidence="2">Uncharacterized protein</fullName>
    </submittedName>
</protein>
<gene>
    <name evidence="2" type="ORF">OG375_26560</name>
</gene>
<feature type="region of interest" description="Disordered" evidence="1">
    <location>
        <begin position="162"/>
        <end position="372"/>
    </location>
</feature>
<sequence>MSDSAQQRGPDRNVESADPDVLLDIPKVSVDSIRLAVDGLDADLSLRARVANLLQVDAGVRVHLNGGELDVNGVHAEAQLRVRLEQLTRILGRALDTLDANPEIIEALARTAVTTADDVNRSAQQLAPGSMGAAEVRGSARRSNGVLQEFGQQVGAVADRAQQGLGRPGPGAGQPGAGQSDAGRPGPGQPGPGGPGEVSGRSEAALGGPGAGPGRLGAGPGGAGKGSGGPGPHAGGPGPSAGGPGSQAGGPGPGQKSQPESGGPQGGRAPEGQPHEEPRHAEGQRHGERHHPEGQRAAGPGDGKRPAGADRGAEGPAGSSSTGERGNRPDQSAGPGPGPSGDRDGGGGLLGGAQSAAQLAEQAGETLRQAGRSVWEAIQSGVAQHRQQGRRDE</sequence>
<feature type="compositionally biased region" description="Low complexity" evidence="1">
    <location>
        <begin position="352"/>
        <end position="364"/>
    </location>
</feature>
<keyword evidence="3" id="KW-1185">Reference proteome</keyword>
<dbReference type="Proteomes" id="UP001346877">
    <property type="component" value="Chromosome"/>
</dbReference>
<feature type="compositionally biased region" description="Basic and acidic residues" evidence="1">
    <location>
        <begin position="273"/>
        <end position="294"/>
    </location>
</feature>